<dbReference type="CDD" id="cd00063">
    <property type="entry name" value="FN3"/>
    <property type="match status" value="3"/>
</dbReference>
<feature type="domain" description="PA14" evidence="6">
    <location>
        <begin position="227"/>
        <end position="384"/>
    </location>
</feature>
<dbReference type="Gene3D" id="3.90.182.10">
    <property type="entry name" value="Toxin - Anthrax Protective Antigen,domain 1"/>
    <property type="match status" value="1"/>
</dbReference>
<feature type="domain" description="PA14" evidence="6">
    <location>
        <begin position="675"/>
        <end position="826"/>
    </location>
</feature>
<dbReference type="InterPro" id="IPR015919">
    <property type="entry name" value="Cadherin-like_sf"/>
</dbReference>
<dbReference type="Proteomes" id="UP000078503">
    <property type="component" value="Unassembled WGS sequence"/>
</dbReference>
<dbReference type="SUPFAM" id="SSF56988">
    <property type="entry name" value="Anthrax protective antigen"/>
    <property type="match status" value="1"/>
</dbReference>
<dbReference type="Pfam" id="PF17963">
    <property type="entry name" value="Big_9"/>
    <property type="match status" value="1"/>
</dbReference>
<dbReference type="Gene3D" id="2.60.40.10">
    <property type="entry name" value="Immunoglobulins"/>
    <property type="match status" value="3"/>
</dbReference>
<gene>
    <name evidence="7" type="ORF">A3K86_01730</name>
</gene>
<dbReference type="InterPro" id="IPR002126">
    <property type="entry name" value="Cadherin-like_dom"/>
</dbReference>
<dbReference type="SMART" id="SM00060">
    <property type="entry name" value="FN3"/>
    <property type="match status" value="3"/>
</dbReference>
<evidence type="ECO:0000259" key="4">
    <source>
        <dbReference type="PROSITE" id="PS50268"/>
    </source>
</evidence>
<dbReference type="Pfam" id="PF07691">
    <property type="entry name" value="PA14"/>
    <property type="match status" value="2"/>
</dbReference>
<feature type="chain" id="PRO_5008090386" evidence="3">
    <location>
        <begin position="21"/>
        <end position="1596"/>
    </location>
</feature>
<dbReference type="SUPFAM" id="SSF49899">
    <property type="entry name" value="Concanavalin A-like lectins/glucanases"/>
    <property type="match status" value="1"/>
</dbReference>
<keyword evidence="8" id="KW-1185">Reference proteome</keyword>
<dbReference type="GO" id="GO:0007156">
    <property type="term" value="P:homophilic cell adhesion via plasma membrane adhesion molecules"/>
    <property type="evidence" value="ECO:0007669"/>
    <property type="project" value="InterPro"/>
</dbReference>
<evidence type="ECO:0000256" key="3">
    <source>
        <dbReference type="SAM" id="SignalP"/>
    </source>
</evidence>
<dbReference type="SUPFAM" id="SSF55486">
    <property type="entry name" value="Metalloproteases ('zincins'), catalytic domain"/>
    <property type="match status" value="1"/>
</dbReference>
<dbReference type="PROSITE" id="PS51820">
    <property type="entry name" value="PA14"/>
    <property type="match status" value="2"/>
</dbReference>
<comment type="caution">
    <text evidence="7">The sequence shown here is derived from an EMBL/GenBank/DDBJ whole genome shotgun (WGS) entry which is preliminary data.</text>
</comment>
<dbReference type="Pfam" id="PF00041">
    <property type="entry name" value="fn3"/>
    <property type="match status" value="2"/>
</dbReference>
<dbReference type="InterPro" id="IPR036116">
    <property type="entry name" value="FN3_sf"/>
</dbReference>
<dbReference type="PANTHER" id="PTHR46769">
    <property type="entry name" value="POLYCYSTIC KIDNEY AND HEPATIC DISEASE 1 (AUTOSOMAL RECESSIVE)-LIKE 1"/>
    <property type="match status" value="1"/>
</dbReference>
<evidence type="ECO:0000259" key="6">
    <source>
        <dbReference type="PROSITE" id="PS51820"/>
    </source>
</evidence>
<dbReference type="GO" id="GO:0016020">
    <property type="term" value="C:membrane"/>
    <property type="evidence" value="ECO:0007669"/>
    <property type="project" value="InterPro"/>
</dbReference>
<dbReference type="InterPro" id="IPR013320">
    <property type="entry name" value="ConA-like_dom_sf"/>
</dbReference>
<evidence type="ECO:0000256" key="2">
    <source>
        <dbReference type="SAM" id="MobiDB-lite"/>
    </source>
</evidence>
<sequence>MQFKKSIGLIASLCLLTACGGESNSSPTPPKIPVTPSKPVAPNSEIPPVEQLRSITITKSSITLGWQDKHQAERYFIYRDGKQVAEVEKGFFAYSDNNLTPNQSYRYDVVSVSKEGKTALARTITLTTLANDAPVIKALTAPVILMSQASTGTLVAKITATDANNDPISYRLSPTEANDFLRISEQGEITTTDKVASLAGKVLDVKIEASDSFSLATTELKIGFADEQNKGVLREVYTGDNMTGKVAALKTHPSFPHAPSSVTTETSFSSPRNTGNWYGQRMTAYIVPPVTGEYTFWIASDDDAELWLSDSTSEDQLNKIAYVPSYTGIGQWDKSPHQKSKTIELEAGKAYLLRAIMAEGSGADFVDVAWQRPNSAREIIGNTYLIYPADVSAPSPVNAFNWLKKTENSVLLEWQAATDNQGVDHYAIYNHGQFLQNTKTLSAELTQLQSDTQYNFTVKAVDKAGNISASSQTGIIVIDDIIAPSQPSQLTLKNSDHQSISVDWQASNDEKQTQVLYKVYLNDKQVGQTYNTHYTFEQLTPNTDYKVQLQAFDISGNSSALSSALNVKTTALIAGTPAFEHNHYTFAAASNSAVGSQLGLITFQATNPTQLRIIDGDPQGYFAINNQGQITLAKALPTNTSLQFPLTVQISDQQTGGKLFSQTKVQILSVAPVQLTQQGVLQQVWTGISGNAIADINTLAPIASQTVLQNFKSPADMGSSYGQRVSGYLRVPETGKYRFWIASDDASELRISPDSSADKAKPIARINGYTSIDNWYDGSQIVREIELTKGQFYYIEALHKEGGGGDHLSVAWQGPTISKQLLTGKYLTPASSLIPATAQIESGYQTGLSTQGNQITLDFVLEQSAVDGEVWVYYGEMDAGANENGWQYRIKLSDLKAGKNSVLLDRIRAGQQYYIRIETRGLAGSSWTAAPLVVDTVVIDSSKTAGEALPMRLSLKVVNKDQDFNIELEKHSVRSPNYQLLTFDDRRDQQFMPVTPMPEVRTYRGIVENDSSLTATAVVDAAGKLYLSVWGGDRLRWTKNINIKDRINPQALGNSEINNNEIIIDFTTPTVTKNRLYLPQPGVDFHNNLGRISFTHNNSQFVARAGSNIINAVAQMEGHINELDYTWAQKTGLRWDIGRALIEVHGESNNAVDKRPHARDDANFSIEFQDSRNGGYCWGGGDWVGCIANFRMNWGFTHEIGHNFGLGHGEQTDNNEQIQTPSTHMGNMQAWKTTQRLQANTKFKPTQALQNPMLPATFKDYITVYKNESGTINPLANDYDANGDALQILSFDSTTAKGGTVTRHNNTLSYVPPRDFTGVDQFTYTATDGKLQTTGPVQIQVLDASIATDWDMETVDVNTIKDSTQNQFDLTAPDLNKLTGKTINTALVADNNNGVAMSVPLIASTKMENDALGHKLLPHYLDPGHKSFTASMWFKMSKTSESKLLMGKSSSGPNNMQYGGWEVRSTDNGIEIEVRFRDRLMKNNKLMISQTATVDDEQWHHVAIIIDKENNKLQGYLDGNLFEGDLPQSSEPIMAAMNSSGYGGGSPFKVGGHTSVACAKDQTENCPITSGMAFDKVKVYHKALTQQEIITLFNDQ</sequence>
<dbReference type="Pfam" id="PF13385">
    <property type="entry name" value="Laminin_G_3"/>
    <property type="match status" value="1"/>
</dbReference>
<dbReference type="SMART" id="SM00758">
    <property type="entry name" value="PA14"/>
    <property type="match status" value="2"/>
</dbReference>
<dbReference type="Gene3D" id="2.60.40.3440">
    <property type="match status" value="1"/>
</dbReference>
<keyword evidence="1 3" id="KW-0732">Signal</keyword>
<dbReference type="InterPro" id="IPR052387">
    <property type="entry name" value="Fibrocystin"/>
</dbReference>
<dbReference type="PANTHER" id="PTHR46769:SF2">
    <property type="entry name" value="FIBROCYSTIN-L ISOFORM 2 PRECURSOR-RELATED"/>
    <property type="match status" value="1"/>
</dbReference>
<dbReference type="Gene3D" id="2.60.120.200">
    <property type="match status" value="1"/>
</dbReference>
<dbReference type="InterPro" id="IPR013783">
    <property type="entry name" value="Ig-like_fold"/>
</dbReference>
<dbReference type="InterPro" id="IPR037524">
    <property type="entry name" value="PA14/GLEYA"/>
</dbReference>
<dbReference type="Gene3D" id="2.60.120.1560">
    <property type="match status" value="1"/>
</dbReference>
<dbReference type="SUPFAM" id="SSF49265">
    <property type="entry name" value="Fibronectin type III"/>
    <property type="match status" value="2"/>
</dbReference>
<dbReference type="InterPro" id="IPR011658">
    <property type="entry name" value="PA14_dom"/>
</dbReference>
<evidence type="ECO:0000313" key="8">
    <source>
        <dbReference type="Proteomes" id="UP000078503"/>
    </source>
</evidence>
<dbReference type="PROSITE" id="PS51257">
    <property type="entry name" value="PROKAR_LIPOPROTEIN"/>
    <property type="match status" value="1"/>
</dbReference>
<dbReference type="PROSITE" id="PS50853">
    <property type="entry name" value="FN3"/>
    <property type="match status" value="2"/>
</dbReference>
<feature type="region of interest" description="Disordered" evidence="2">
    <location>
        <begin position="22"/>
        <end position="45"/>
    </location>
</feature>
<protein>
    <submittedName>
        <fullName evidence="7">Uncharacterized protein</fullName>
    </submittedName>
</protein>
<evidence type="ECO:0000256" key="1">
    <source>
        <dbReference type="ARBA" id="ARBA00022729"/>
    </source>
</evidence>
<dbReference type="SUPFAM" id="SSF49313">
    <property type="entry name" value="Cadherin-like"/>
    <property type="match status" value="2"/>
</dbReference>
<reference evidence="7 8" key="1">
    <citation type="submission" date="2016-03" db="EMBL/GenBank/DDBJ databases">
        <title>Photobacterium proteolyticum sp. nov. a protease producing bacterium isolated from ocean sediments of Laizhou Bay.</title>
        <authorList>
            <person name="Li Y."/>
        </authorList>
    </citation>
    <scope>NUCLEOTIDE SEQUENCE [LARGE SCALE GENOMIC DNA]</scope>
    <source>
        <strain evidence="7 8">R-40508</strain>
    </source>
</reference>
<accession>A0A178KK87</accession>
<dbReference type="RefSeq" id="WP_068326761.1">
    <property type="nucleotide sequence ID" value="NZ_LVHF01000012.1"/>
</dbReference>
<dbReference type="GO" id="GO:0005509">
    <property type="term" value="F:calcium ion binding"/>
    <property type="evidence" value="ECO:0007669"/>
    <property type="project" value="InterPro"/>
</dbReference>
<dbReference type="Gene3D" id="2.60.40.60">
    <property type="entry name" value="Cadherins"/>
    <property type="match status" value="2"/>
</dbReference>
<name>A0A178KK87_9GAMM</name>
<dbReference type="STRING" id="858640.A3K86_01730"/>
<proteinExistence type="predicted"/>
<feature type="signal peptide" evidence="3">
    <location>
        <begin position="1"/>
        <end position="20"/>
    </location>
</feature>
<dbReference type="CDD" id="cd11304">
    <property type="entry name" value="Cadherin_repeat"/>
    <property type="match status" value="2"/>
</dbReference>
<evidence type="ECO:0000259" key="5">
    <source>
        <dbReference type="PROSITE" id="PS50853"/>
    </source>
</evidence>
<dbReference type="EMBL" id="LVHF01000012">
    <property type="protein sequence ID" value="OAN17667.1"/>
    <property type="molecule type" value="Genomic_DNA"/>
</dbReference>
<dbReference type="OrthoDB" id="5242130at2"/>
<feature type="domain" description="Cadherin" evidence="4">
    <location>
        <begin position="137"/>
        <end position="255"/>
    </location>
</feature>
<dbReference type="InterPro" id="IPR003961">
    <property type="entry name" value="FN3_dom"/>
</dbReference>
<organism evidence="7 8">
    <name type="scientific">Photobacterium jeanii</name>
    <dbReference type="NCBI Taxonomy" id="858640"/>
    <lineage>
        <taxon>Bacteria</taxon>
        <taxon>Pseudomonadati</taxon>
        <taxon>Pseudomonadota</taxon>
        <taxon>Gammaproteobacteria</taxon>
        <taxon>Vibrionales</taxon>
        <taxon>Vibrionaceae</taxon>
        <taxon>Photobacterium</taxon>
    </lineage>
</organism>
<feature type="domain" description="Fibronectin type-III" evidence="5">
    <location>
        <begin position="393"/>
        <end position="481"/>
    </location>
</feature>
<dbReference type="PROSITE" id="PS50268">
    <property type="entry name" value="CADHERIN_2"/>
    <property type="match status" value="1"/>
</dbReference>
<evidence type="ECO:0000313" key="7">
    <source>
        <dbReference type="EMBL" id="OAN17667.1"/>
    </source>
</evidence>
<feature type="domain" description="Fibronectin type-III" evidence="5">
    <location>
        <begin position="486"/>
        <end position="572"/>
    </location>
</feature>